<dbReference type="FunFam" id="2.20.25.80:FF:000006">
    <property type="entry name" value="WRKY transcription factor"/>
    <property type="match status" value="1"/>
</dbReference>
<dbReference type="Pfam" id="PF03106">
    <property type="entry name" value="WRKY"/>
    <property type="match status" value="2"/>
</dbReference>
<organism evidence="9 10">
    <name type="scientific">Manihot esculenta</name>
    <name type="common">Cassava</name>
    <name type="synonym">Jatropha manihot</name>
    <dbReference type="NCBI Taxonomy" id="3983"/>
    <lineage>
        <taxon>Eukaryota</taxon>
        <taxon>Viridiplantae</taxon>
        <taxon>Streptophyta</taxon>
        <taxon>Embryophyta</taxon>
        <taxon>Tracheophyta</taxon>
        <taxon>Spermatophyta</taxon>
        <taxon>Magnoliopsida</taxon>
        <taxon>eudicotyledons</taxon>
        <taxon>Gunneridae</taxon>
        <taxon>Pentapetalae</taxon>
        <taxon>rosids</taxon>
        <taxon>fabids</taxon>
        <taxon>Malpighiales</taxon>
        <taxon>Euphorbiaceae</taxon>
        <taxon>Crotonoideae</taxon>
        <taxon>Manihoteae</taxon>
        <taxon>Manihot</taxon>
    </lineage>
</organism>
<evidence type="ECO:0000313" key="10">
    <source>
        <dbReference type="Proteomes" id="UP000091857"/>
    </source>
</evidence>
<dbReference type="GO" id="GO:0003700">
    <property type="term" value="F:DNA-binding transcription factor activity"/>
    <property type="evidence" value="ECO:0000318"/>
    <property type="project" value="GO_Central"/>
</dbReference>
<feature type="domain" description="WRKY" evidence="8">
    <location>
        <begin position="314"/>
        <end position="379"/>
    </location>
</feature>
<dbReference type="SMART" id="SM00774">
    <property type="entry name" value="WRKY"/>
    <property type="match status" value="2"/>
</dbReference>
<gene>
    <name evidence="9" type="ORF">MANES_03G008900v8</name>
</gene>
<name>A0A2C9W3H4_MANES</name>
<feature type="compositionally biased region" description="Polar residues" evidence="7">
    <location>
        <begin position="12"/>
        <end position="47"/>
    </location>
</feature>
<keyword evidence="4" id="KW-0238">DNA-binding</keyword>
<dbReference type="SMR" id="A0A2C9W3H4"/>
<keyword evidence="5" id="KW-0804">Transcription</keyword>
<comment type="caution">
    <text evidence="9">The sequence shown here is derived from an EMBL/GenBank/DDBJ whole genome shotgun (WGS) entry which is preliminary data.</text>
</comment>
<evidence type="ECO:0000256" key="4">
    <source>
        <dbReference type="ARBA" id="ARBA00023125"/>
    </source>
</evidence>
<reference evidence="10" key="1">
    <citation type="journal article" date="2016" name="Nat. Biotechnol.">
        <title>Sequencing wild and cultivated cassava and related species reveals extensive interspecific hybridization and genetic diversity.</title>
        <authorList>
            <person name="Bredeson J.V."/>
            <person name="Lyons J.B."/>
            <person name="Prochnik S.E."/>
            <person name="Wu G.A."/>
            <person name="Ha C.M."/>
            <person name="Edsinger-Gonzales E."/>
            <person name="Grimwood J."/>
            <person name="Schmutz J."/>
            <person name="Rabbi I.Y."/>
            <person name="Egesi C."/>
            <person name="Nauluvula P."/>
            <person name="Lebot V."/>
            <person name="Ndunguru J."/>
            <person name="Mkamilo G."/>
            <person name="Bart R.S."/>
            <person name="Setter T.L."/>
            <person name="Gleadow R.M."/>
            <person name="Kulakow P."/>
            <person name="Ferguson M.E."/>
            <person name="Rounsley S."/>
            <person name="Rokhsar D.S."/>
        </authorList>
    </citation>
    <scope>NUCLEOTIDE SEQUENCE [LARGE SCALE GENOMIC DNA]</scope>
    <source>
        <strain evidence="10">cv. AM560-2</strain>
    </source>
</reference>
<dbReference type="InterPro" id="IPR003657">
    <property type="entry name" value="WRKY_dom"/>
</dbReference>
<evidence type="ECO:0000256" key="2">
    <source>
        <dbReference type="ARBA" id="ARBA00022737"/>
    </source>
</evidence>
<dbReference type="PROSITE" id="PS50811">
    <property type="entry name" value="WRKY"/>
    <property type="match status" value="2"/>
</dbReference>
<sequence length="453" mass="49604">MADSGAKRESRTLYSNASVSDCPSFSNLRQSVLATHSSTSRFQGQHETSQRDNGVRKKPKVDGAKLELQAEYANPSISISPLASAASFLPHSEPGIPTSGLILDHQNADCNACLSHIVKETPASDGYSWRKYGQKQVKNSNSSRSYYKCAHSDCHAKKKVQRCDHHSHIIDIVYIGDHNHDLSQNKCNVSRVSAASSKLAAGRRFVDSIQKVDGADMSICQEDPKQASVHIAESEQSSSSSYGDIRIKVEEHNGNGMDSKRFVAEHQKNSSCGIADAEVLEKLGAEPMLKKRSVYSALLLEANKEIKLVVHATADRGISTDGYRWRKYGQKMVKGNSHLRSYYRCTSTGCPARKHVERATDNAATATITYEGKHDHDMPVLKKQKGPESLGRISSAATLNGADCKKTKSLSSQRISAEWSGDLMDEKVLELGGEKALESARTLLSIGIELEHC</sequence>
<comment type="subcellular location">
    <subcellularLocation>
        <location evidence="1">Nucleus</location>
    </subcellularLocation>
</comment>
<accession>A0A2C9W3H4</accession>
<dbReference type="Proteomes" id="UP000091857">
    <property type="component" value="Chromosome 3"/>
</dbReference>
<dbReference type="InterPro" id="IPR036576">
    <property type="entry name" value="WRKY_dom_sf"/>
</dbReference>
<dbReference type="GO" id="GO:0000976">
    <property type="term" value="F:transcription cis-regulatory region binding"/>
    <property type="evidence" value="ECO:0000318"/>
    <property type="project" value="GO_Central"/>
</dbReference>
<dbReference type="SUPFAM" id="SSF118290">
    <property type="entry name" value="WRKY DNA-binding domain"/>
    <property type="match status" value="2"/>
</dbReference>
<evidence type="ECO:0000256" key="6">
    <source>
        <dbReference type="ARBA" id="ARBA00023242"/>
    </source>
</evidence>
<keyword evidence="6" id="KW-0539">Nucleus</keyword>
<evidence type="ECO:0000259" key="8">
    <source>
        <dbReference type="PROSITE" id="PS50811"/>
    </source>
</evidence>
<evidence type="ECO:0000313" key="9">
    <source>
        <dbReference type="EMBL" id="OAY53598.1"/>
    </source>
</evidence>
<evidence type="ECO:0000256" key="3">
    <source>
        <dbReference type="ARBA" id="ARBA00023015"/>
    </source>
</evidence>
<dbReference type="GO" id="GO:0006355">
    <property type="term" value="P:regulation of DNA-templated transcription"/>
    <property type="evidence" value="ECO:0000318"/>
    <property type="project" value="GO_Central"/>
</dbReference>
<proteinExistence type="predicted"/>
<dbReference type="Gene3D" id="2.20.25.80">
    <property type="entry name" value="WRKY domain"/>
    <property type="match status" value="2"/>
</dbReference>
<dbReference type="EMBL" id="CM004389">
    <property type="protein sequence ID" value="OAY53598.1"/>
    <property type="molecule type" value="Genomic_DNA"/>
</dbReference>
<dbReference type="PANTHER" id="PTHR31221">
    <property type="entry name" value="WRKY TRANSCRIPTION FACTOR PROTEIN 1-RELATED"/>
    <property type="match status" value="1"/>
</dbReference>
<keyword evidence="10" id="KW-1185">Reference proteome</keyword>
<feature type="compositionally biased region" description="Basic and acidic residues" evidence="7">
    <location>
        <begin position="48"/>
        <end position="60"/>
    </location>
</feature>
<feature type="region of interest" description="Disordered" evidence="7">
    <location>
        <begin position="1"/>
        <end position="60"/>
    </location>
</feature>
<protein>
    <recommendedName>
        <fullName evidence="8">WRKY domain-containing protein</fullName>
    </recommendedName>
</protein>
<feature type="compositionally biased region" description="Basic and acidic residues" evidence="7">
    <location>
        <begin position="1"/>
        <end position="11"/>
    </location>
</feature>
<evidence type="ECO:0000256" key="5">
    <source>
        <dbReference type="ARBA" id="ARBA00023163"/>
    </source>
</evidence>
<dbReference type="InterPro" id="IPR044810">
    <property type="entry name" value="WRKY_plant"/>
</dbReference>
<dbReference type="PANTHER" id="PTHR31221:SF322">
    <property type="entry name" value="WRKY TRANSCRIPTION FACTOR 3-RELATED"/>
    <property type="match status" value="1"/>
</dbReference>
<keyword evidence="3" id="KW-0805">Transcription regulation</keyword>
<dbReference type="GO" id="GO:0005634">
    <property type="term" value="C:nucleus"/>
    <property type="evidence" value="ECO:0000318"/>
    <property type="project" value="GO_Central"/>
</dbReference>
<evidence type="ECO:0000256" key="1">
    <source>
        <dbReference type="ARBA" id="ARBA00004123"/>
    </source>
</evidence>
<dbReference type="AlphaFoldDB" id="A0A2C9W3H4"/>
<dbReference type="Gramene" id="Manes.03G008900.1.v8.1">
    <property type="protein sequence ID" value="Manes.03G008900.1.v8.1.CDS"/>
    <property type="gene ID" value="Manes.03G008900.v8.1"/>
</dbReference>
<keyword evidence="2" id="KW-0677">Repeat</keyword>
<dbReference type="OrthoDB" id="764896at2759"/>
<feature type="domain" description="WRKY" evidence="8">
    <location>
        <begin position="118"/>
        <end position="183"/>
    </location>
</feature>
<evidence type="ECO:0000256" key="7">
    <source>
        <dbReference type="SAM" id="MobiDB-lite"/>
    </source>
</evidence>